<reference evidence="1 2" key="1">
    <citation type="submission" date="2023-05" db="EMBL/GenBank/DDBJ databases">
        <title>YMD87, complete Genome.</title>
        <authorList>
            <person name="Zhang J."/>
            <person name="Xu X."/>
        </authorList>
    </citation>
    <scope>NUCLEOTIDE SEQUENCE [LARGE SCALE GENOMIC DNA]</scope>
    <source>
        <strain evidence="1 2">YMD87</strain>
    </source>
</reference>
<evidence type="ECO:0000313" key="2">
    <source>
        <dbReference type="Proteomes" id="UP001241605"/>
    </source>
</evidence>
<accession>A0ABY8QE89</accession>
<name>A0ABY8QE89_9RHOB</name>
<dbReference type="RefSeq" id="WP_282299539.1">
    <property type="nucleotide sequence ID" value="NZ_CP124616.1"/>
</dbReference>
<gene>
    <name evidence="1" type="ORF">QF118_13305</name>
</gene>
<proteinExistence type="predicted"/>
<protein>
    <submittedName>
        <fullName evidence="1">Uncharacterized protein</fullName>
    </submittedName>
</protein>
<keyword evidence="2" id="KW-1185">Reference proteome</keyword>
<organism evidence="1 2">
    <name type="scientific">Tropicibacter oceani</name>
    <dbReference type="NCBI Taxonomy" id="3058420"/>
    <lineage>
        <taxon>Bacteria</taxon>
        <taxon>Pseudomonadati</taxon>
        <taxon>Pseudomonadota</taxon>
        <taxon>Alphaproteobacteria</taxon>
        <taxon>Rhodobacterales</taxon>
        <taxon>Roseobacteraceae</taxon>
        <taxon>Tropicibacter</taxon>
    </lineage>
</organism>
<evidence type="ECO:0000313" key="1">
    <source>
        <dbReference type="EMBL" id="WGW02910.1"/>
    </source>
</evidence>
<sequence>MAETAPPSDQPPLQAGQIRFYQAAPPAMPPGDYTLTVTQTLSGGKGDRYEAQRGTASDSFRTDSPFAVAGPRFYLKPSEIYSVYPPKGDFGPHDNALPQVVFTRRTLPWERTLDGAPLDPDNPVPWMALLSLSPGDFADGKLPKVTASTVADLLAPPAGTLGPQGLRLEYGEDGKDLCNTLDLPIAVFAEICPSAEDLPFLAHVREVRTAGKETLSLKQDGWFTVVLGNRMPETTTQAEGIPNLVCLVSLEGFRDHLPVLDANATPKVGGAGADTAQSVRLAVLASWQFTCYGHNDFKVRMTDLDDRSLLSLGASKLPGTTDGEKAVNTAFDLGYAALNHTTRTGEKTVSWYRGPLIPLRMPPRSPYAFIPSADRALRYDDTGMFAAEYAAAYELGRLLALQNRAVTSAMARYRSSVKLAQTRAARRLANADRFGVTDLKKPGDTFEDVVAALFETSKGLG</sequence>
<dbReference type="Proteomes" id="UP001241605">
    <property type="component" value="Chromosome"/>
</dbReference>
<dbReference type="EMBL" id="CP124616">
    <property type="protein sequence ID" value="WGW02910.1"/>
    <property type="molecule type" value="Genomic_DNA"/>
</dbReference>